<dbReference type="InterPro" id="IPR017985">
    <property type="entry name" value="MeTrfase_CN4_CS"/>
</dbReference>
<dbReference type="GO" id="GO:0008170">
    <property type="term" value="F:N-methyltransferase activity"/>
    <property type="evidence" value="ECO:0007669"/>
    <property type="project" value="InterPro"/>
</dbReference>
<keyword evidence="3 10" id="KW-0489">Methyltransferase</keyword>
<proteinExistence type="inferred from homology"/>
<dbReference type="Gene3D" id="3.40.50.150">
    <property type="entry name" value="Vaccinia Virus protein VP39"/>
    <property type="match status" value="2"/>
</dbReference>
<dbReference type="PROSITE" id="PS00093">
    <property type="entry name" value="N4_MTASE"/>
    <property type="match status" value="1"/>
</dbReference>
<feature type="domain" description="DNA methylase N-4/N-6" evidence="9">
    <location>
        <begin position="254"/>
        <end position="518"/>
    </location>
</feature>
<dbReference type="PANTHER" id="PTHR13370:SF3">
    <property type="entry name" value="TRNA (GUANINE(10)-N2)-METHYLTRANSFERASE HOMOLOG"/>
    <property type="match status" value="1"/>
</dbReference>
<keyword evidence="6" id="KW-0680">Restriction system</keyword>
<dbReference type="EC" id="2.1.1.113" evidence="2"/>
<evidence type="ECO:0000256" key="7">
    <source>
        <dbReference type="ARBA" id="ARBA00023125"/>
    </source>
</evidence>
<sequence>MNNPQLSFEKELSVAPKHVTHSGGKGEFLHDWYAYLEGYSSEFVHSVLDTYMPNAQKVLEPFAGVGTTPLTLGFRGIKTFYSEINPAMRKVINAKLTIAALPKDKKLQLFNEIKSLSAELPSLYIQHSEKSELRKYYEAAFKASVYFDDSMFSKILKIRSLNDELLLKNPTLGLALEVAVISKLIICSRLKRAGDVRFKTQKELDKGLPEFILSVQEQLLLLAEDCLRCPKSIAEAQLVAHNAKQLHELKPLGVDGVITSPPYLNGTNYFRNTKLELWYMGFITTATCLRGFRDQVVTSGINDVTKNKGNIIHPSAQDVVTELAENAYDGRISKMAAGYFEEMGLVFNGLSKHLKDGGIACIDIGDSLYGGIHVPTHDILSEIAKDSSLNTLEIVKLRERRSKSGAPLTQSLIVLEKAKSDKVMVSMSGLQKCDIPTKWDMFKEALPHLQHPYSKRNWGSTLHSVCSYQGKMKPALAYKLVEAFSSVGDKVLDPFSGSGTIPFEAALNGRESYGLDIGLLATTLSNAKMKRPNRENVTQIIESLEAYIANSEPSEASIKDANEVKFNKSIPEYFHEDTFKEILCARDFFIENHDSQSADWALVMSCMMHILHGNRPYALSRNSHPITPYAPTGDFIYKNLIEKLWAKVNKSLDTEVEGGFVNGHCFQADILAKWPEEIQEIDAIITSPPFFDSTKFYMTNWMRYWFCGWTREDFDTQPKSFVEVIQKKSFDAYDFIFNECHERLKVGGYAVFHLGHSDKCNMAESLKSYAEKYFEVVDIFTESVEHCEKHGIADKGGVKGHQYLVLRK</sequence>
<dbReference type="InterPro" id="IPR029063">
    <property type="entry name" value="SAM-dependent_MTases_sf"/>
</dbReference>
<evidence type="ECO:0000259" key="9">
    <source>
        <dbReference type="Pfam" id="PF01555"/>
    </source>
</evidence>
<dbReference type="RefSeq" id="WP_168661671.1">
    <property type="nucleotide sequence ID" value="NZ_CP051180.1"/>
</dbReference>
<dbReference type="REBASE" id="390221">
    <property type="entry name" value="M.FspS7ORF14870P"/>
</dbReference>
<keyword evidence="7" id="KW-0238">DNA-binding</keyword>
<dbReference type="InterPro" id="IPR001091">
    <property type="entry name" value="RM_Methyltransferase"/>
</dbReference>
<reference evidence="10 11" key="1">
    <citation type="submission" date="2020-04" db="EMBL/GenBank/DDBJ databases">
        <title>Ferrimonas sp. S7 isolated from sea water.</title>
        <authorList>
            <person name="Bae S.S."/>
            <person name="Baek K."/>
        </authorList>
    </citation>
    <scope>NUCLEOTIDE SEQUENCE [LARGE SCALE GENOMIC DNA]</scope>
    <source>
        <strain evidence="10 11">S7</strain>
    </source>
</reference>
<protein>
    <recommendedName>
        <fullName evidence="2">site-specific DNA-methyltransferase (cytosine-N(4)-specific)</fullName>
        <ecNumber evidence="2">2.1.1.113</ecNumber>
    </recommendedName>
</protein>
<name>A0A6H1UIM5_9GAMM</name>
<keyword evidence="11" id="KW-1185">Reference proteome</keyword>
<gene>
    <name evidence="10" type="ORF">HER31_14870</name>
</gene>
<dbReference type="GO" id="GO:0009007">
    <property type="term" value="F:site-specific DNA-methyltransferase (adenine-specific) activity"/>
    <property type="evidence" value="ECO:0007669"/>
    <property type="project" value="TreeGrafter"/>
</dbReference>
<keyword evidence="5" id="KW-0949">S-adenosyl-L-methionine</keyword>
<evidence type="ECO:0000313" key="11">
    <source>
        <dbReference type="Proteomes" id="UP000501602"/>
    </source>
</evidence>
<dbReference type="GO" id="GO:0032259">
    <property type="term" value="P:methylation"/>
    <property type="evidence" value="ECO:0007669"/>
    <property type="project" value="UniProtKB-KW"/>
</dbReference>
<dbReference type="GO" id="GO:0005737">
    <property type="term" value="C:cytoplasm"/>
    <property type="evidence" value="ECO:0007669"/>
    <property type="project" value="TreeGrafter"/>
</dbReference>
<evidence type="ECO:0000256" key="4">
    <source>
        <dbReference type="ARBA" id="ARBA00022679"/>
    </source>
</evidence>
<organism evidence="10 11">
    <name type="scientific">Ferrimonas lipolytica</name>
    <dbReference type="NCBI Taxonomy" id="2724191"/>
    <lineage>
        <taxon>Bacteria</taxon>
        <taxon>Pseudomonadati</taxon>
        <taxon>Pseudomonadota</taxon>
        <taxon>Gammaproteobacteria</taxon>
        <taxon>Alteromonadales</taxon>
        <taxon>Ferrimonadaceae</taxon>
        <taxon>Ferrimonas</taxon>
    </lineage>
</organism>
<dbReference type="Pfam" id="PF01555">
    <property type="entry name" value="N6_N4_Mtase"/>
    <property type="match status" value="1"/>
</dbReference>
<dbReference type="PANTHER" id="PTHR13370">
    <property type="entry name" value="RNA METHYLASE-RELATED"/>
    <property type="match status" value="1"/>
</dbReference>
<dbReference type="SUPFAM" id="SSF53335">
    <property type="entry name" value="S-adenosyl-L-methionine-dependent methyltransferases"/>
    <property type="match status" value="3"/>
</dbReference>
<comment type="similarity">
    <text evidence="1">Belongs to the N(4)/N(6)-methyltransferase family. N(4) subfamily.</text>
</comment>
<evidence type="ECO:0000256" key="8">
    <source>
        <dbReference type="ARBA" id="ARBA00049120"/>
    </source>
</evidence>
<evidence type="ECO:0000256" key="2">
    <source>
        <dbReference type="ARBA" id="ARBA00012185"/>
    </source>
</evidence>
<evidence type="ECO:0000313" key="10">
    <source>
        <dbReference type="EMBL" id="QIZ78066.1"/>
    </source>
</evidence>
<comment type="catalytic activity">
    <reaction evidence="8">
        <text>a 2'-deoxycytidine in DNA + S-adenosyl-L-methionine = an N(4)-methyl-2'-deoxycytidine in DNA + S-adenosyl-L-homocysteine + H(+)</text>
        <dbReference type="Rhea" id="RHEA:16857"/>
        <dbReference type="Rhea" id="RHEA-COMP:11369"/>
        <dbReference type="Rhea" id="RHEA-COMP:13674"/>
        <dbReference type="ChEBI" id="CHEBI:15378"/>
        <dbReference type="ChEBI" id="CHEBI:57856"/>
        <dbReference type="ChEBI" id="CHEBI:59789"/>
        <dbReference type="ChEBI" id="CHEBI:85452"/>
        <dbReference type="ChEBI" id="CHEBI:137933"/>
        <dbReference type="EC" id="2.1.1.113"/>
    </reaction>
</comment>
<evidence type="ECO:0000256" key="5">
    <source>
        <dbReference type="ARBA" id="ARBA00022691"/>
    </source>
</evidence>
<dbReference type="InterPro" id="IPR002941">
    <property type="entry name" value="DNA_methylase_N4/N6"/>
</dbReference>
<dbReference type="KEGG" id="fes:HER31_14870"/>
<evidence type="ECO:0000256" key="3">
    <source>
        <dbReference type="ARBA" id="ARBA00022603"/>
    </source>
</evidence>
<dbReference type="EMBL" id="CP051180">
    <property type="protein sequence ID" value="QIZ78066.1"/>
    <property type="molecule type" value="Genomic_DNA"/>
</dbReference>
<dbReference type="Proteomes" id="UP000501602">
    <property type="component" value="Chromosome"/>
</dbReference>
<accession>A0A6H1UIM5</accession>
<dbReference type="PRINTS" id="PR00508">
    <property type="entry name" value="S21N4MTFRASE"/>
</dbReference>
<evidence type="ECO:0000256" key="6">
    <source>
        <dbReference type="ARBA" id="ARBA00022747"/>
    </source>
</evidence>
<evidence type="ECO:0000256" key="1">
    <source>
        <dbReference type="ARBA" id="ARBA00010203"/>
    </source>
</evidence>
<dbReference type="AlphaFoldDB" id="A0A6H1UIM5"/>
<dbReference type="GO" id="GO:0009307">
    <property type="term" value="P:DNA restriction-modification system"/>
    <property type="evidence" value="ECO:0007669"/>
    <property type="project" value="UniProtKB-KW"/>
</dbReference>
<dbReference type="GO" id="GO:0015667">
    <property type="term" value="F:site-specific DNA-methyltransferase (cytosine-N4-specific) activity"/>
    <property type="evidence" value="ECO:0007669"/>
    <property type="project" value="UniProtKB-EC"/>
</dbReference>
<dbReference type="GO" id="GO:0003677">
    <property type="term" value="F:DNA binding"/>
    <property type="evidence" value="ECO:0007669"/>
    <property type="project" value="UniProtKB-KW"/>
</dbReference>
<keyword evidence="4 10" id="KW-0808">Transferase</keyword>